<dbReference type="Proteomes" id="UP000019331">
    <property type="component" value="Chromosome"/>
</dbReference>
<protein>
    <submittedName>
        <fullName evidence="2">RNA polymerase sigma-54 factor rpoN</fullName>
    </submittedName>
</protein>
<organism evidence="2 3">
    <name type="scientific">Borrelia parkeri SLO</name>
    <dbReference type="NCBI Taxonomy" id="1313294"/>
    <lineage>
        <taxon>Bacteria</taxon>
        <taxon>Pseudomonadati</taxon>
        <taxon>Spirochaetota</taxon>
        <taxon>Spirochaetia</taxon>
        <taxon>Spirochaetales</taxon>
        <taxon>Borreliaceae</taxon>
        <taxon>Borrelia</taxon>
    </lineage>
</organism>
<dbReference type="InterPro" id="IPR007046">
    <property type="entry name" value="RNA_pol_sigma_54_core-bd"/>
</dbReference>
<evidence type="ECO:0000313" key="3">
    <source>
        <dbReference type="Proteomes" id="UP000019331"/>
    </source>
</evidence>
<evidence type="ECO:0000313" key="2">
    <source>
        <dbReference type="EMBL" id="AHH09481.1"/>
    </source>
</evidence>
<gene>
    <name evidence="2" type="ORF">BPA_0900005</name>
</gene>
<evidence type="ECO:0000259" key="1">
    <source>
        <dbReference type="Pfam" id="PF04963"/>
    </source>
</evidence>
<accession>A0ABM5PJZ2</accession>
<dbReference type="Pfam" id="PF04963">
    <property type="entry name" value="Sigma54_CBD"/>
    <property type="match status" value="1"/>
</dbReference>
<sequence>MIKLIQQFNPIEIGISNIIKSLILQAKYHKLDTNTIKIFERADLLKTIQNKLKEKLNISTQNLNDALDTIQLKLNPNITFKFKDKNNTNDYIEPDTIVISKDNKLRIKIKKVNILKKKLKI</sequence>
<keyword evidence="3" id="KW-1185">Reference proteome</keyword>
<name>A0ABM5PJZ2_BORPR</name>
<dbReference type="EMBL" id="CP005851">
    <property type="protein sequence ID" value="AHH09481.1"/>
    <property type="molecule type" value="Genomic_DNA"/>
</dbReference>
<reference evidence="2" key="1">
    <citation type="submission" date="2016-10" db="EMBL/GenBank/DDBJ databases">
        <title>Comparative Genomics of Relapsing Fever Spirochetes.</title>
        <authorList>
            <person name="Schwan T.G."/>
            <person name="Raffel S.J."/>
            <person name="Porcella S.F."/>
            <person name="Martens C.A."/>
            <person name="Bruno D.P."/>
            <person name="Ricklefs S.M."/>
            <person name="Barbian K.B."/>
        </authorList>
    </citation>
    <scope>NUCLEOTIDE SEQUENCE</scope>
    <source>
        <strain evidence="2">SLO</strain>
    </source>
</reference>
<feature type="domain" description="RNA polymerase sigma factor 54 core-binding" evidence="1">
    <location>
        <begin position="2"/>
        <end position="114"/>
    </location>
</feature>
<proteinExistence type="predicted"/>